<dbReference type="SUPFAM" id="SSF50249">
    <property type="entry name" value="Nucleic acid-binding proteins"/>
    <property type="match status" value="1"/>
</dbReference>
<sequence length="121" mass="13617">VGVVVSAGKMDKCVKVRIPKQVWNNKIRKYFTEHYALLVSDPANSTRAGDVVRIRDGYRPATRAARVAHIVTNVISPFGPPLGDRAPVPSDEELRGERHEKKVHKDERQALRGRKLALERV</sequence>
<dbReference type="Gene3D" id="2.40.50.140">
    <property type="entry name" value="Nucleic acid-binding proteins"/>
    <property type="match status" value="1"/>
</dbReference>
<comment type="similarity">
    <text evidence="1">Belongs to the universal ribosomal protein uS17 family.</text>
</comment>
<gene>
    <name evidence="5 7" type="ORF">P152DRAFT_376829</name>
</gene>
<feature type="region of interest" description="Disordered" evidence="4">
    <location>
        <begin position="79"/>
        <end position="121"/>
    </location>
</feature>
<evidence type="ECO:0000256" key="4">
    <source>
        <dbReference type="SAM" id="MobiDB-lite"/>
    </source>
</evidence>
<keyword evidence="3" id="KW-0687">Ribonucleoprotein</keyword>
<dbReference type="InterPro" id="IPR000266">
    <property type="entry name" value="Ribosomal_uS17"/>
</dbReference>
<feature type="non-terminal residue" evidence="5">
    <location>
        <position position="1"/>
    </location>
</feature>
<dbReference type="GO" id="GO:0006412">
    <property type="term" value="P:translation"/>
    <property type="evidence" value="ECO:0007669"/>
    <property type="project" value="InterPro"/>
</dbReference>
<reference evidence="7" key="3">
    <citation type="submission" date="2025-04" db="UniProtKB">
        <authorList>
            <consortium name="RefSeq"/>
        </authorList>
    </citation>
    <scope>IDENTIFICATION</scope>
    <source>
        <strain evidence="7">CBS 781.70</strain>
    </source>
</reference>
<dbReference type="GO" id="GO:0003735">
    <property type="term" value="F:structural constituent of ribosome"/>
    <property type="evidence" value="ECO:0007669"/>
    <property type="project" value="InterPro"/>
</dbReference>
<accession>A0A6G1GEQ3</accession>
<dbReference type="GO" id="GO:0005840">
    <property type="term" value="C:ribosome"/>
    <property type="evidence" value="ECO:0007669"/>
    <property type="project" value="UniProtKB-KW"/>
</dbReference>
<dbReference type="AlphaFoldDB" id="A0A6G1GEQ3"/>
<dbReference type="Pfam" id="PF00366">
    <property type="entry name" value="Ribosomal_S17"/>
    <property type="match status" value="1"/>
</dbReference>
<evidence type="ECO:0000313" key="7">
    <source>
        <dbReference type="RefSeq" id="XP_033538164.1"/>
    </source>
</evidence>
<dbReference type="RefSeq" id="XP_033538164.1">
    <property type="nucleotide sequence ID" value="XM_033675637.1"/>
</dbReference>
<dbReference type="GO" id="GO:1990904">
    <property type="term" value="C:ribonucleoprotein complex"/>
    <property type="evidence" value="ECO:0007669"/>
    <property type="project" value="UniProtKB-KW"/>
</dbReference>
<keyword evidence="6" id="KW-1185">Reference proteome</keyword>
<dbReference type="Proteomes" id="UP000504638">
    <property type="component" value="Unplaced"/>
</dbReference>
<protein>
    <recommendedName>
        <fullName evidence="8">Nucleic acid-binding protein</fullName>
    </recommendedName>
</protein>
<dbReference type="InterPro" id="IPR012340">
    <property type="entry name" value="NA-bd_OB-fold"/>
</dbReference>
<feature type="compositionally biased region" description="Basic and acidic residues" evidence="4">
    <location>
        <begin position="92"/>
        <end position="121"/>
    </location>
</feature>
<evidence type="ECO:0000256" key="2">
    <source>
        <dbReference type="ARBA" id="ARBA00022980"/>
    </source>
</evidence>
<dbReference type="EMBL" id="ML975150">
    <property type="protein sequence ID" value="KAF1816533.1"/>
    <property type="molecule type" value="Genomic_DNA"/>
</dbReference>
<proteinExistence type="inferred from homology"/>
<keyword evidence="2" id="KW-0689">Ribosomal protein</keyword>
<evidence type="ECO:0000256" key="3">
    <source>
        <dbReference type="ARBA" id="ARBA00023274"/>
    </source>
</evidence>
<evidence type="ECO:0008006" key="8">
    <source>
        <dbReference type="Google" id="ProtNLM"/>
    </source>
</evidence>
<evidence type="ECO:0000313" key="6">
    <source>
        <dbReference type="Proteomes" id="UP000504638"/>
    </source>
</evidence>
<evidence type="ECO:0000313" key="5">
    <source>
        <dbReference type="EMBL" id="KAF1816533.1"/>
    </source>
</evidence>
<reference evidence="7" key="2">
    <citation type="submission" date="2020-04" db="EMBL/GenBank/DDBJ databases">
        <authorList>
            <consortium name="NCBI Genome Project"/>
        </authorList>
    </citation>
    <scope>NUCLEOTIDE SEQUENCE</scope>
    <source>
        <strain evidence="7">CBS 781.70</strain>
    </source>
</reference>
<name>A0A6G1GEQ3_9PEZI</name>
<dbReference type="OrthoDB" id="274752at2759"/>
<evidence type="ECO:0000256" key="1">
    <source>
        <dbReference type="ARBA" id="ARBA00010254"/>
    </source>
</evidence>
<reference evidence="5 7" key="1">
    <citation type="submission" date="2020-01" db="EMBL/GenBank/DDBJ databases">
        <authorList>
            <consortium name="DOE Joint Genome Institute"/>
            <person name="Haridas S."/>
            <person name="Albert R."/>
            <person name="Binder M."/>
            <person name="Bloem J."/>
            <person name="Labutti K."/>
            <person name="Salamov A."/>
            <person name="Andreopoulos B."/>
            <person name="Baker S.E."/>
            <person name="Barry K."/>
            <person name="Bills G."/>
            <person name="Bluhm B.H."/>
            <person name="Cannon C."/>
            <person name="Castanera R."/>
            <person name="Culley D.E."/>
            <person name="Daum C."/>
            <person name="Ezra D."/>
            <person name="Gonzalez J.B."/>
            <person name="Henrissat B."/>
            <person name="Kuo A."/>
            <person name="Liang C."/>
            <person name="Lipzen A."/>
            <person name="Lutzoni F."/>
            <person name="Magnuson J."/>
            <person name="Mondo S."/>
            <person name="Nolan M."/>
            <person name="Ohm R."/>
            <person name="Pangilinan J."/>
            <person name="Park H.-J."/>
            <person name="Ramirez L."/>
            <person name="Alfaro M."/>
            <person name="Sun H."/>
            <person name="Tritt A."/>
            <person name="Yoshinaga Y."/>
            <person name="Zwiers L.-H."/>
            <person name="Turgeon B.G."/>
            <person name="Goodwin S.B."/>
            <person name="Spatafora J.W."/>
            <person name="Crous P.W."/>
            <person name="Grigoriev I.V."/>
        </authorList>
    </citation>
    <scope>NUCLEOTIDE SEQUENCE</scope>
    <source>
        <strain evidence="5 7">CBS 781.70</strain>
    </source>
</reference>
<organism evidence="5">
    <name type="scientific">Eremomyces bilateralis CBS 781.70</name>
    <dbReference type="NCBI Taxonomy" id="1392243"/>
    <lineage>
        <taxon>Eukaryota</taxon>
        <taxon>Fungi</taxon>
        <taxon>Dikarya</taxon>
        <taxon>Ascomycota</taxon>
        <taxon>Pezizomycotina</taxon>
        <taxon>Dothideomycetes</taxon>
        <taxon>Dothideomycetes incertae sedis</taxon>
        <taxon>Eremomycetales</taxon>
        <taxon>Eremomycetaceae</taxon>
        <taxon>Eremomyces</taxon>
    </lineage>
</organism>
<dbReference type="GeneID" id="54416207"/>
<feature type="non-terminal residue" evidence="5">
    <location>
        <position position="121"/>
    </location>
</feature>